<reference evidence="8" key="1">
    <citation type="submission" date="2016-10" db="EMBL/GenBank/DDBJ databases">
        <authorList>
            <person name="Varghese N."/>
            <person name="Submissions S."/>
        </authorList>
    </citation>
    <scope>NUCLEOTIDE SEQUENCE [LARGE SCALE GENOMIC DNA]</scope>
    <source>
        <strain evidence="8">CGMCC 4.7047</strain>
    </source>
</reference>
<dbReference type="EMBL" id="FPAB01000002">
    <property type="protein sequence ID" value="SFS54492.1"/>
    <property type="molecule type" value="Genomic_DNA"/>
</dbReference>
<dbReference type="Gene3D" id="3.50.50.60">
    <property type="entry name" value="FAD/NAD(P)-binding domain"/>
    <property type="match status" value="1"/>
</dbReference>
<accession>A0A1I6QQ31</accession>
<dbReference type="InterPro" id="IPR050346">
    <property type="entry name" value="FMO-like"/>
</dbReference>
<dbReference type="STRING" id="1176198.SAMN05444716_102182"/>
<dbReference type="InterPro" id="IPR000960">
    <property type="entry name" value="Flavin_mOase"/>
</dbReference>
<dbReference type="PRINTS" id="PR00370">
    <property type="entry name" value="FMOXYGENASE"/>
</dbReference>
<organism evidence="7 8">
    <name type="scientific">Streptomyces harbinensis</name>
    <dbReference type="NCBI Taxonomy" id="1176198"/>
    <lineage>
        <taxon>Bacteria</taxon>
        <taxon>Bacillati</taxon>
        <taxon>Actinomycetota</taxon>
        <taxon>Actinomycetes</taxon>
        <taxon>Kitasatosporales</taxon>
        <taxon>Streptomycetaceae</taxon>
        <taxon>Streptomyces</taxon>
    </lineage>
</organism>
<evidence type="ECO:0000313" key="7">
    <source>
        <dbReference type="EMBL" id="SFS54492.1"/>
    </source>
</evidence>
<sequence length="429" mass="47325">MGTIHRQRVCVVGAGAAGLEALRVLRSEGFEMDCFERTGRVGGHWHTDYEALHLITPRDSSGFEGAPMPAHYPLFPSRDQVRDYLEDFADREGLREHITLDTEITGVRREPDGSWTVATADGTERRYDAVVVANGHHWDPRLPKAAADFAGRSLHSSEYRNTGDIDGERVLVVGSGNSGCDLAVDAANARLVTDISVRGGHVFQPKTFFGRPRNELPLVPKLPGWLGERVARALVRVSVGTSERYPGLPAPVTRNLNEQLPVVNELLLYWIQHGRIAVRPGIEAIEGRTVVFTDGTRRSYDTVLWATGFRVSLPFLPPDLLTWQGGAPLRTAGLTVPTGVSGLYFVGLASPRGPQFPVFSAQSRLIARLIGLTDRFAGRLARPLPQLLEHRFGADDRIDILRPVWGEQMRQVNRFLDGLERGAAARGIR</sequence>
<dbReference type="Pfam" id="PF00743">
    <property type="entry name" value="FMO-like"/>
    <property type="match status" value="1"/>
</dbReference>
<evidence type="ECO:0000256" key="4">
    <source>
        <dbReference type="ARBA" id="ARBA00022827"/>
    </source>
</evidence>
<dbReference type="RefSeq" id="WP_254791439.1">
    <property type="nucleotide sequence ID" value="NZ_FPAB01000002.1"/>
</dbReference>
<dbReference type="PANTHER" id="PTHR23023">
    <property type="entry name" value="DIMETHYLANILINE MONOOXYGENASE"/>
    <property type="match status" value="1"/>
</dbReference>
<dbReference type="GO" id="GO:0050660">
    <property type="term" value="F:flavin adenine dinucleotide binding"/>
    <property type="evidence" value="ECO:0007669"/>
    <property type="project" value="InterPro"/>
</dbReference>
<evidence type="ECO:0000256" key="2">
    <source>
        <dbReference type="ARBA" id="ARBA00010139"/>
    </source>
</evidence>
<comment type="similarity">
    <text evidence="2">Belongs to the FAD-binding monooxygenase family.</text>
</comment>
<dbReference type="GO" id="GO:0004499">
    <property type="term" value="F:N,N-dimethylaniline monooxygenase activity"/>
    <property type="evidence" value="ECO:0007669"/>
    <property type="project" value="InterPro"/>
</dbReference>
<evidence type="ECO:0000256" key="3">
    <source>
        <dbReference type="ARBA" id="ARBA00022630"/>
    </source>
</evidence>
<evidence type="ECO:0000256" key="1">
    <source>
        <dbReference type="ARBA" id="ARBA00009183"/>
    </source>
</evidence>
<keyword evidence="3" id="KW-0285">Flavoprotein</keyword>
<keyword evidence="6" id="KW-0560">Oxidoreductase</keyword>
<protein>
    <submittedName>
        <fullName evidence="7">Predicted flavoprotein CzcO associated with the cation diffusion facilitator CzcD</fullName>
    </submittedName>
</protein>
<evidence type="ECO:0000256" key="5">
    <source>
        <dbReference type="ARBA" id="ARBA00022857"/>
    </source>
</evidence>
<gene>
    <name evidence="7" type="ORF">SAMN05444716_102182</name>
</gene>
<evidence type="ECO:0000256" key="6">
    <source>
        <dbReference type="ARBA" id="ARBA00023002"/>
    </source>
</evidence>
<dbReference type="GO" id="GO:0050661">
    <property type="term" value="F:NADP binding"/>
    <property type="evidence" value="ECO:0007669"/>
    <property type="project" value="InterPro"/>
</dbReference>
<proteinExistence type="inferred from homology"/>
<keyword evidence="4" id="KW-0274">FAD</keyword>
<comment type="similarity">
    <text evidence="1">Belongs to the FMO family.</text>
</comment>
<evidence type="ECO:0000313" key="8">
    <source>
        <dbReference type="Proteomes" id="UP000198873"/>
    </source>
</evidence>
<dbReference type="PIRSF" id="PIRSF000332">
    <property type="entry name" value="FMO"/>
    <property type="match status" value="1"/>
</dbReference>
<keyword evidence="5" id="KW-0521">NADP</keyword>
<name>A0A1I6QQ31_9ACTN</name>
<dbReference type="InterPro" id="IPR036188">
    <property type="entry name" value="FAD/NAD-bd_sf"/>
</dbReference>
<dbReference type="Proteomes" id="UP000198873">
    <property type="component" value="Unassembled WGS sequence"/>
</dbReference>
<dbReference type="InterPro" id="IPR020946">
    <property type="entry name" value="Flavin_mOase-like"/>
</dbReference>
<keyword evidence="8" id="KW-1185">Reference proteome</keyword>
<dbReference type="SUPFAM" id="SSF51905">
    <property type="entry name" value="FAD/NAD(P)-binding domain"/>
    <property type="match status" value="2"/>
</dbReference>
<dbReference type="AlphaFoldDB" id="A0A1I6QQ31"/>